<dbReference type="Proteomes" id="UP000253729">
    <property type="component" value="Unassembled WGS sequence"/>
</dbReference>
<sequence length="128" mass="14150">MGPSSAFGQLLLGLPRFPVNRPMSSRKRRTSFLKSVYEASGLFLPDVYIVCGTGEAELEPRRPGVQASFLSCQTTMTTNWQIFCFYPLGPIPCLLAFLQGHTFNRRAPARSSLQPQNDPHVLHATGVP</sequence>
<accession>A0A3F3PJK9</accession>
<evidence type="ECO:0000313" key="2">
    <source>
        <dbReference type="EMBL" id="RDH27134.1"/>
    </source>
</evidence>
<dbReference type="EMBL" id="KZ852099">
    <property type="protein sequence ID" value="RDH27134.1"/>
    <property type="molecule type" value="Genomic_DNA"/>
</dbReference>
<dbReference type="AlphaFoldDB" id="A0A3F3PJK9"/>
<organism evidence="2 3">
    <name type="scientific">Aspergillus welwitschiae</name>
    <dbReference type="NCBI Taxonomy" id="1341132"/>
    <lineage>
        <taxon>Eukaryota</taxon>
        <taxon>Fungi</taxon>
        <taxon>Dikarya</taxon>
        <taxon>Ascomycota</taxon>
        <taxon>Pezizomycotina</taxon>
        <taxon>Eurotiomycetes</taxon>
        <taxon>Eurotiomycetidae</taxon>
        <taxon>Eurotiales</taxon>
        <taxon>Aspergillaceae</taxon>
        <taxon>Aspergillus</taxon>
        <taxon>Aspergillus subgen. Circumdati</taxon>
    </lineage>
</organism>
<feature type="region of interest" description="Disordered" evidence="1">
    <location>
        <begin position="108"/>
        <end position="128"/>
    </location>
</feature>
<reference evidence="2 3" key="1">
    <citation type="submission" date="2018-07" db="EMBL/GenBank/DDBJ databases">
        <title>The genomes of Aspergillus section Nigri reveals drivers in fungal speciation.</title>
        <authorList>
            <consortium name="DOE Joint Genome Institute"/>
            <person name="Vesth T.C."/>
            <person name="Nybo J."/>
            <person name="Theobald S."/>
            <person name="Brandl J."/>
            <person name="Frisvad J.C."/>
            <person name="Nielsen K.F."/>
            <person name="Lyhne E.K."/>
            <person name="Kogle M.E."/>
            <person name="Kuo A."/>
            <person name="Riley R."/>
            <person name="Clum A."/>
            <person name="Nolan M."/>
            <person name="Lipzen A."/>
            <person name="Salamov A."/>
            <person name="Henrissat B."/>
            <person name="Wiebenga A."/>
            <person name="De vries R.P."/>
            <person name="Grigoriev I.V."/>
            <person name="Mortensen U.H."/>
            <person name="Andersen M.R."/>
            <person name="Baker S.E."/>
        </authorList>
    </citation>
    <scope>NUCLEOTIDE SEQUENCE [LARGE SCALE GENOMIC DNA]</scope>
    <source>
        <strain evidence="2 3">CBS 139.54b</strain>
    </source>
</reference>
<keyword evidence="3" id="KW-1185">Reference proteome</keyword>
<name>A0A3F3PJK9_9EURO</name>
<evidence type="ECO:0000313" key="3">
    <source>
        <dbReference type="Proteomes" id="UP000253729"/>
    </source>
</evidence>
<dbReference type="RefSeq" id="XP_026620156.1">
    <property type="nucleotide sequence ID" value="XM_026769838.1"/>
</dbReference>
<dbReference type="GeneID" id="38138194"/>
<evidence type="ECO:0000256" key="1">
    <source>
        <dbReference type="SAM" id="MobiDB-lite"/>
    </source>
</evidence>
<gene>
    <name evidence="2" type="ORF">BDQ94DRAFT_163903</name>
</gene>
<protein>
    <submittedName>
        <fullName evidence="2">Uncharacterized protein</fullName>
    </submittedName>
</protein>
<proteinExistence type="predicted"/>